<name>A0ABD1EQH1_HYPHA</name>
<gene>
    <name evidence="2" type="ORF">ABEB36_006424</name>
</gene>
<evidence type="ECO:0000313" key="2">
    <source>
        <dbReference type="EMBL" id="KAL1501019.1"/>
    </source>
</evidence>
<comment type="caution">
    <text evidence="2">The sequence shown here is derived from an EMBL/GenBank/DDBJ whole genome shotgun (WGS) entry which is preliminary data.</text>
</comment>
<dbReference type="Proteomes" id="UP001566132">
    <property type="component" value="Unassembled WGS sequence"/>
</dbReference>
<organism evidence="2 3">
    <name type="scientific">Hypothenemus hampei</name>
    <name type="common">Coffee berry borer</name>
    <dbReference type="NCBI Taxonomy" id="57062"/>
    <lineage>
        <taxon>Eukaryota</taxon>
        <taxon>Metazoa</taxon>
        <taxon>Ecdysozoa</taxon>
        <taxon>Arthropoda</taxon>
        <taxon>Hexapoda</taxon>
        <taxon>Insecta</taxon>
        <taxon>Pterygota</taxon>
        <taxon>Neoptera</taxon>
        <taxon>Endopterygota</taxon>
        <taxon>Coleoptera</taxon>
        <taxon>Polyphaga</taxon>
        <taxon>Cucujiformia</taxon>
        <taxon>Curculionidae</taxon>
        <taxon>Scolytinae</taxon>
        <taxon>Hypothenemus</taxon>
    </lineage>
</organism>
<evidence type="ECO:0000313" key="3">
    <source>
        <dbReference type="Proteomes" id="UP001566132"/>
    </source>
</evidence>
<accession>A0ABD1EQH1</accession>
<proteinExistence type="predicted"/>
<feature type="compositionally biased region" description="Basic and acidic residues" evidence="1">
    <location>
        <begin position="100"/>
        <end position="117"/>
    </location>
</feature>
<keyword evidence="3" id="KW-1185">Reference proteome</keyword>
<sequence length="117" mass="13767">MRDKLLMKKYFITAFTLILYIYSRNSKVVNYDKPSNGTKPRKLIHPRILIYLKVYATEAKRRFFLNRREILKTDPLQSRDPFICEATPETLTVLQTSIDSSKKEGKHPKETNKDSNT</sequence>
<protein>
    <submittedName>
        <fullName evidence="2">Uncharacterized protein</fullName>
    </submittedName>
</protein>
<dbReference type="EMBL" id="JBDJPC010000005">
    <property type="protein sequence ID" value="KAL1501019.1"/>
    <property type="molecule type" value="Genomic_DNA"/>
</dbReference>
<evidence type="ECO:0000256" key="1">
    <source>
        <dbReference type="SAM" id="MobiDB-lite"/>
    </source>
</evidence>
<feature type="region of interest" description="Disordered" evidence="1">
    <location>
        <begin position="95"/>
        <end position="117"/>
    </location>
</feature>
<dbReference type="AlphaFoldDB" id="A0ABD1EQH1"/>
<reference evidence="2 3" key="1">
    <citation type="submission" date="2024-05" db="EMBL/GenBank/DDBJ databases">
        <title>Genetic variation in Jamaican populations of the coffee berry borer (Hypothenemus hampei).</title>
        <authorList>
            <person name="Errbii M."/>
            <person name="Myrie A."/>
        </authorList>
    </citation>
    <scope>NUCLEOTIDE SEQUENCE [LARGE SCALE GENOMIC DNA]</scope>
    <source>
        <strain evidence="2">JA-Hopewell-2020-01-JO</strain>
        <tissue evidence="2">Whole body</tissue>
    </source>
</reference>